<evidence type="ECO:0000313" key="3">
    <source>
        <dbReference type="EMBL" id="TYL97457.1"/>
    </source>
</evidence>
<accession>A0A5D3KIN0</accession>
<dbReference type="InterPro" id="IPR014973">
    <property type="entry name" value="DUF1835"/>
</dbReference>
<dbReference type="Pfam" id="PF12395">
    <property type="entry name" value="DUF3658"/>
    <property type="match status" value="1"/>
</dbReference>
<dbReference type="OrthoDB" id="7565760at2"/>
<dbReference type="Pfam" id="PF08874">
    <property type="entry name" value="DUF1835"/>
    <property type="match status" value="1"/>
</dbReference>
<name>A0A5D3KIN0_9BRAD</name>
<organism evidence="3 4">
    <name type="scientific">Bradyrhizobium rifense</name>
    <dbReference type="NCBI Taxonomy" id="515499"/>
    <lineage>
        <taxon>Bacteria</taxon>
        <taxon>Pseudomonadati</taxon>
        <taxon>Pseudomonadota</taxon>
        <taxon>Alphaproteobacteria</taxon>
        <taxon>Hyphomicrobiales</taxon>
        <taxon>Nitrobacteraceae</taxon>
        <taxon>Bradyrhizobium</taxon>
    </lineage>
</organism>
<gene>
    <name evidence="3" type="ORF">FXB40_08875</name>
</gene>
<feature type="domain" description="DUF3658" evidence="2">
    <location>
        <begin position="152"/>
        <end position="259"/>
    </location>
</feature>
<evidence type="ECO:0000259" key="1">
    <source>
        <dbReference type="Pfam" id="PF08874"/>
    </source>
</evidence>
<dbReference type="AlphaFoldDB" id="A0A5D3KIN0"/>
<dbReference type="RefSeq" id="WP_148771832.1">
    <property type="nucleotide sequence ID" value="NZ_VSSS01000015.1"/>
</dbReference>
<comment type="caution">
    <text evidence="3">The sequence shown here is derived from an EMBL/GenBank/DDBJ whole genome shotgun (WGS) entry which is preliminary data.</text>
</comment>
<evidence type="ECO:0000259" key="2">
    <source>
        <dbReference type="Pfam" id="PF12395"/>
    </source>
</evidence>
<proteinExistence type="predicted"/>
<reference evidence="3 4" key="1">
    <citation type="submission" date="2019-08" db="EMBL/GenBank/DDBJ databases">
        <title>Bradyrhizobium hipponensis sp. nov., a rhizobium isolated from a Lupinus angustifolius root nodule in Tunisia.</title>
        <authorList>
            <person name="Off K."/>
            <person name="Rejili M."/>
            <person name="Mars M."/>
            <person name="Brachmann A."/>
            <person name="Marin M."/>
        </authorList>
    </citation>
    <scope>NUCLEOTIDE SEQUENCE [LARGE SCALE GENOMIC DNA]</scope>
    <source>
        <strain evidence="3 4">CTAW71</strain>
    </source>
</reference>
<dbReference type="InterPro" id="IPR022123">
    <property type="entry name" value="DUF3658"/>
</dbReference>
<keyword evidence="4" id="KW-1185">Reference proteome</keyword>
<dbReference type="EMBL" id="VSSS01000015">
    <property type="protein sequence ID" value="TYL97457.1"/>
    <property type="molecule type" value="Genomic_DNA"/>
</dbReference>
<feature type="domain" description="DUF1835" evidence="1">
    <location>
        <begin position="6"/>
        <end position="74"/>
    </location>
</feature>
<sequence length="272" mass="30306">MAASTLHIVFNSSAAACLRDALRQAGRDERVVGLSDSLSFGPINPPDPELRRKWVETELDYAGWENVVSEATSFWPAALSASSRRIAWLSRRSAQEYAGFLEWLWRLDEEPIEVVDLTDVMVAGNSARLTERHLAISLGISSPHEILQNELLDRTEALTAVLRAQYRQLWGRLRTENAPLRILSEGELASAPLSFFDPLLLSCATPEWQKAARIIGEVLSESWETSVLQTGDLVLCARARALARAGRLEFRGDLSDIQNSELRLPDQSAPRD</sequence>
<evidence type="ECO:0000313" key="4">
    <source>
        <dbReference type="Proteomes" id="UP000324758"/>
    </source>
</evidence>
<protein>
    <submittedName>
        <fullName evidence="3">DUF1835 domain-containing protein</fullName>
    </submittedName>
</protein>
<dbReference type="Proteomes" id="UP000324758">
    <property type="component" value="Unassembled WGS sequence"/>
</dbReference>